<evidence type="ECO:0000256" key="2">
    <source>
        <dbReference type="ARBA" id="ARBA00022723"/>
    </source>
</evidence>
<keyword evidence="2" id="KW-0479">Metal-binding</keyword>
<name>A0ABU0CNK2_9BACI</name>
<keyword evidence="6" id="KW-1185">Reference proteome</keyword>
<gene>
    <name evidence="5" type="ORF">J2S00_000784</name>
</gene>
<dbReference type="PANTHER" id="PTHR11358:SF26">
    <property type="entry name" value="GUANIDINO ACID HYDROLASE, MITOCHONDRIAL"/>
    <property type="match status" value="1"/>
</dbReference>
<reference evidence="5 6" key="1">
    <citation type="submission" date="2023-07" db="EMBL/GenBank/DDBJ databases">
        <title>Genomic Encyclopedia of Type Strains, Phase IV (KMG-IV): sequencing the most valuable type-strain genomes for metagenomic binning, comparative biology and taxonomic classification.</title>
        <authorList>
            <person name="Goeker M."/>
        </authorList>
    </citation>
    <scope>NUCLEOTIDE SEQUENCE [LARGE SCALE GENOMIC DNA]</scope>
    <source>
        <strain evidence="5 6">DSM 17740</strain>
    </source>
</reference>
<evidence type="ECO:0000256" key="1">
    <source>
        <dbReference type="ARBA" id="ARBA00009227"/>
    </source>
</evidence>
<dbReference type="InterPro" id="IPR023696">
    <property type="entry name" value="Ureohydrolase_dom_sf"/>
</dbReference>
<dbReference type="InterPro" id="IPR020855">
    <property type="entry name" value="Ureohydrolase_Mn_BS"/>
</dbReference>
<dbReference type="PANTHER" id="PTHR11358">
    <property type="entry name" value="ARGINASE/AGMATINASE"/>
    <property type="match status" value="1"/>
</dbReference>
<dbReference type="Pfam" id="PF00491">
    <property type="entry name" value="Arginase"/>
    <property type="match status" value="1"/>
</dbReference>
<dbReference type="InterPro" id="IPR005925">
    <property type="entry name" value="Agmatinase-rel"/>
</dbReference>
<dbReference type="SUPFAM" id="SSF52768">
    <property type="entry name" value="Arginase/deacetylase"/>
    <property type="match status" value="1"/>
</dbReference>
<comment type="similarity">
    <text evidence="1">Belongs to the arginase family. Agmatinase subfamily.</text>
</comment>
<dbReference type="RefSeq" id="WP_307335659.1">
    <property type="nucleotide sequence ID" value="NZ_JAUSUQ010000002.1"/>
</dbReference>
<dbReference type="InterPro" id="IPR006035">
    <property type="entry name" value="Ureohydrolase"/>
</dbReference>
<dbReference type="NCBIfam" id="NF002564">
    <property type="entry name" value="PRK02190.1"/>
    <property type="match status" value="1"/>
</dbReference>
<dbReference type="CDD" id="cd11592">
    <property type="entry name" value="Agmatinase_PAH"/>
    <property type="match status" value="1"/>
</dbReference>
<dbReference type="Proteomes" id="UP001232445">
    <property type="component" value="Unassembled WGS sequence"/>
</dbReference>
<dbReference type="GO" id="GO:0008783">
    <property type="term" value="F:agmatinase activity"/>
    <property type="evidence" value="ECO:0007669"/>
    <property type="project" value="UniProtKB-EC"/>
</dbReference>
<proteinExistence type="inferred from homology"/>
<dbReference type="PRINTS" id="PR00116">
    <property type="entry name" value="ARGINASE"/>
</dbReference>
<dbReference type="EMBL" id="JAUSUQ010000002">
    <property type="protein sequence ID" value="MDQ0338001.1"/>
    <property type="molecule type" value="Genomic_DNA"/>
</dbReference>
<evidence type="ECO:0000256" key="3">
    <source>
        <dbReference type="ARBA" id="ARBA00022801"/>
    </source>
</evidence>
<evidence type="ECO:0000256" key="4">
    <source>
        <dbReference type="RuleBase" id="RU003684"/>
    </source>
</evidence>
<dbReference type="EC" id="3.5.3.11" evidence="5"/>
<dbReference type="PROSITE" id="PS01053">
    <property type="entry name" value="ARGINASE_1"/>
    <property type="match status" value="1"/>
</dbReference>
<evidence type="ECO:0000313" key="6">
    <source>
        <dbReference type="Proteomes" id="UP001232445"/>
    </source>
</evidence>
<dbReference type="PIRSF" id="PIRSF036979">
    <property type="entry name" value="Arginase"/>
    <property type="match status" value="1"/>
</dbReference>
<comment type="caution">
    <text evidence="5">The sequence shown here is derived from an EMBL/GenBank/DDBJ whole genome shotgun (WGS) entry which is preliminary data.</text>
</comment>
<organism evidence="5 6">
    <name type="scientific">Caldalkalibacillus uzonensis</name>
    <dbReference type="NCBI Taxonomy" id="353224"/>
    <lineage>
        <taxon>Bacteria</taxon>
        <taxon>Bacillati</taxon>
        <taxon>Bacillota</taxon>
        <taxon>Bacilli</taxon>
        <taxon>Bacillales</taxon>
        <taxon>Bacillaceae</taxon>
        <taxon>Caldalkalibacillus</taxon>
    </lineage>
</organism>
<keyword evidence="3 4" id="KW-0378">Hydrolase</keyword>
<evidence type="ECO:0000313" key="5">
    <source>
        <dbReference type="EMBL" id="MDQ0338001.1"/>
    </source>
</evidence>
<dbReference type="PROSITE" id="PS51409">
    <property type="entry name" value="ARGINASE_2"/>
    <property type="match status" value="1"/>
</dbReference>
<protein>
    <submittedName>
        <fullName evidence="5">Agmatinase</fullName>
        <ecNumber evidence="5">3.5.3.11</ecNumber>
    </submittedName>
</protein>
<accession>A0ABU0CNK2</accession>
<dbReference type="Gene3D" id="3.40.800.10">
    <property type="entry name" value="Ureohydrolase domain"/>
    <property type="match status" value="1"/>
</dbReference>
<sequence>MALYEPKDSSQSPRFTGPRTFMRLPYKEELDDNMDFVVTGIPFDTGASFRVGARFGPQAIRDFSILLRPFNVEQNTAIFDLVSGVDYGDLVVAPGYIKQSYERIVEQMLPIFNRGIIPIAMGGDHSITLAELRAAAQVYGPLALIQFDAHSDTWDSYFGEKYMHGTPFKRAVEEEIIDPSASIQIGIRGPLYDSTDLEVARELGFAVYSSEELFELGVGQMVDIIHERVKDRPVFVTFDIDFFDPVYAPGTGTPEVAGPSVRDGLHLIRGLKGLNIVGFDCVEVLPAFDPSQITAAAAANVMYEMITLVAINRRLKADTAVQKQKQKAI</sequence>
<dbReference type="NCBIfam" id="TIGR01230">
    <property type="entry name" value="agmatinase"/>
    <property type="match status" value="1"/>
</dbReference>